<name>A0A9N8WNL4_FUNMO</name>
<organism evidence="1 2">
    <name type="scientific">Funneliformis mosseae</name>
    <name type="common">Endomycorrhizal fungus</name>
    <name type="synonym">Glomus mosseae</name>
    <dbReference type="NCBI Taxonomy" id="27381"/>
    <lineage>
        <taxon>Eukaryota</taxon>
        <taxon>Fungi</taxon>
        <taxon>Fungi incertae sedis</taxon>
        <taxon>Mucoromycota</taxon>
        <taxon>Glomeromycotina</taxon>
        <taxon>Glomeromycetes</taxon>
        <taxon>Glomerales</taxon>
        <taxon>Glomeraceae</taxon>
        <taxon>Funneliformis</taxon>
    </lineage>
</organism>
<dbReference type="Proteomes" id="UP000789375">
    <property type="component" value="Unassembled WGS sequence"/>
</dbReference>
<sequence>MNFVAFKVIIHQRIYQSYISCRRDDFSIMQHCIKGSANIFEKSCNLLHLLNTENAQVQVSENG</sequence>
<reference evidence="1" key="1">
    <citation type="submission" date="2021-06" db="EMBL/GenBank/DDBJ databases">
        <authorList>
            <person name="Kallberg Y."/>
            <person name="Tangrot J."/>
            <person name="Rosling A."/>
        </authorList>
    </citation>
    <scope>NUCLEOTIDE SEQUENCE</scope>
    <source>
        <strain evidence="1">87-6 pot B 2015</strain>
    </source>
</reference>
<evidence type="ECO:0000313" key="2">
    <source>
        <dbReference type="Proteomes" id="UP000789375"/>
    </source>
</evidence>
<keyword evidence="2" id="KW-1185">Reference proteome</keyword>
<evidence type="ECO:0000313" key="1">
    <source>
        <dbReference type="EMBL" id="CAG8493345.1"/>
    </source>
</evidence>
<protein>
    <submittedName>
        <fullName evidence="1">14518_t:CDS:1</fullName>
    </submittedName>
</protein>
<dbReference type="EMBL" id="CAJVPP010000559">
    <property type="protein sequence ID" value="CAG8493345.1"/>
    <property type="molecule type" value="Genomic_DNA"/>
</dbReference>
<accession>A0A9N8WNL4</accession>
<gene>
    <name evidence="1" type="ORF">FMOSSE_LOCUS3651</name>
</gene>
<proteinExistence type="predicted"/>
<comment type="caution">
    <text evidence="1">The sequence shown here is derived from an EMBL/GenBank/DDBJ whole genome shotgun (WGS) entry which is preliminary data.</text>
</comment>
<dbReference type="AlphaFoldDB" id="A0A9N8WNL4"/>